<evidence type="ECO:0000313" key="1">
    <source>
        <dbReference type="EMBL" id="EEH10304.1"/>
    </source>
</evidence>
<reference evidence="1" key="1">
    <citation type="submission" date="2009-02" db="EMBL/GenBank/DDBJ databases">
        <title>The Genome Sequence of Ajellomyces capsulatus strain G186AR.</title>
        <authorList>
            <consortium name="The Broad Institute Genome Sequencing Platform"/>
            <person name="Champion M."/>
            <person name="Cuomo C."/>
            <person name="Ma L.-J."/>
            <person name="Henn M.R."/>
            <person name="Sil A."/>
            <person name="Goldman B."/>
            <person name="Young S.K."/>
            <person name="Kodira C.D."/>
            <person name="Zeng Q."/>
            <person name="Koehrsen M."/>
            <person name="Alvarado L."/>
            <person name="Berlin A."/>
            <person name="Borenstein D."/>
            <person name="Chen Z."/>
            <person name="Engels R."/>
            <person name="Freedman E."/>
            <person name="Gellesch M."/>
            <person name="Goldberg J."/>
            <person name="Griggs A."/>
            <person name="Gujja S."/>
            <person name="Heiman D."/>
            <person name="Hepburn T."/>
            <person name="Howarth C."/>
            <person name="Jen D."/>
            <person name="Larson L."/>
            <person name="Lewis B."/>
            <person name="Mehta T."/>
            <person name="Park D."/>
            <person name="Pearson M."/>
            <person name="Roberts A."/>
            <person name="Saif S."/>
            <person name="Shea T."/>
            <person name="Shenoy N."/>
            <person name="Sisk P."/>
            <person name="Stolte C."/>
            <person name="Sykes S."/>
            <person name="Walk T."/>
            <person name="White J."/>
            <person name="Yandava C."/>
            <person name="Klein B."/>
            <person name="McEwen J.G."/>
            <person name="Puccia R."/>
            <person name="Goldman G.H."/>
            <person name="Felipe M.S."/>
            <person name="Nino-Vega G."/>
            <person name="San-Blas G."/>
            <person name="Taylor J."/>
            <person name="Mendoza L."/>
            <person name="Galagan J."/>
            <person name="Nusbaum C."/>
            <person name="Birren B."/>
        </authorList>
    </citation>
    <scope>NUCLEOTIDE SEQUENCE</scope>
    <source>
        <strain evidence="1">G186AR</strain>
    </source>
</reference>
<dbReference type="AlphaFoldDB" id="C0NDK6"/>
<evidence type="ECO:0000313" key="2">
    <source>
        <dbReference type="Proteomes" id="UP000001631"/>
    </source>
</evidence>
<keyword evidence="2" id="KW-1185">Reference proteome</keyword>
<proteinExistence type="predicted"/>
<dbReference type="Proteomes" id="UP000001631">
    <property type="component" value="Unassembled WGS sequence"/>
</dbReference>
<dbReference type="GeneID" id="69034965"/>
<name>C0NDK6_AJECG</name>
<sequence length="111" mass="12527">MFKQPPTVMKKNPSIQALNVLAAKLFVCVSNGCTNLRIRRIFGAFLFDCNSLFGITGFGSMARGVNMPLRQIWIELSADCLVLLCLTQVPYDKLPGRMKKPRKIHMGRVRQ</sequence>
<organism evidence="1 2">
    <name type="scientific">Ajellomyces capsulatus (strain G186AR / H82 / ATCC MYA-2454 / RMSCC 2432)</name>
    <name type="common">Darling's disease fungus</name>
    <name type="synonym">Histoplasma capsulatum</name>
    <dbReference type="NCBI Taxonomy" id="447093"/>
    <lineage>
        <taxon>Eukaryota</taxon>
        <taxon>Fungi</taxon>
        <taxon>Dikarya</taxon>
        <taxon>Ascomycota</taxon>
        <taxon>Pezizomycotina</taxon>
        <taxon>Eurotiomycetes</taxon>
        <taxon>Eurotiomycetidae</taxon>
        <taxon>Onygenales</taxon>
        <taxon>Ajellomycetaceae</taxon>
        <taxon>Histoplasma</taxon>
    </lineage>
</organism>
<dbReference type="InParanoid" id="C0NDK6"/>
<accession>C0NDK6</accession>
<dbReference type="HOGENOM" id="CLU_2157637_0_0_1"/>
<dbReference type="EMBL" id="GG663364">
    <property type="protein sequence ID" value="EEH10304.1"/>
    <property type="molecule type" value="Genomic_DNA"/>
</dbReference>
<gene>
    <name evidence="1" type="ORF">HCBG_01949</name>
</gene>
<dbReference type="RefSeq" id="XP_045290784.1">
    <property type="nucleotide sequence ID" value="XM_045428998.1"/>
</dbReference>
<protein>
    <submittedName>
        <fullName evidence="1">Uncharacterized protein</fullName>
    </submittedName>
</protein>